<evidence type="ECO:0000256" key="1">
    <source>
        <dbReference type="ARBA" id="ARBA00004651"/>
    </source>
</evidence>
<feature type="transmembrane region" description="Helical" evidence="7">
    <location>
        <begin position="230"/>
        <end position="253"/>
    </location>
</feature>
<dbReference type="OrthoDB" id="9803968at2"/>
<keyword evidence="10" id="KW-1185">Reference proteome</keyword>
<feature type="domain" description="Major facilitator superfamily (MFS) profile" evidence="8">
    <location>
        <begin position="18"/>
        <end position="430"/>
    </location>
</feature>
<dbReference type="InterPro" id="IPR002123">
    <property type="entry name" value="Plipid/glycerol_acylTrfase"/>
</dbReference>
<keyword evidence="6 7" id="KW-0472">Membrane</keyword>
<dbReference type="GO" id="GO:0016746">
    <property type="term" value="F:acyltransferase activity"/>
    <property type="evidence" value="ECO:0007669"/>
    <property type="project" value="InterPro"/>
</dbReference>
<keyword evidence="4 7" id="KW-0812">Transmembrane</keyword>
<evidence type="ECO:0000313" key="9">
    <source>
        <dbReference type="EMBL" id="TDT44576.1"/>
    </source>
</evidence>
<dbReference type="InterPro" id="IPR020846">
    <property type="entry name" value="MFS_dom"/>
</dbReference>
<dbReference type="GO" id="GO:0022857">
    <property type="term" value="F:transmembrane transporter activity"/>
    <property type="evidence" value="ECO:0007669"/>
    <property type="project" value="InterPro"/>
</dbReference>
<feature type="transmembrane region" description="Helical" evidence="7">
    <location>
        <begin position="297"/>
        <end position="316"/>
    </location>
</feature>
<dbReference type="Proteomes" id="UP000295830">
    <property type="component" value="Unassembled WGS sequence"/>
</dbReference>
<dbReference type="GO" id="GO:0005886">
    <property type="term" value="C:plasma membrane"/>
    <property type="evidence" value="ECO:0007669"/>
    <property type="project" value="UniProtKB-SubCell"/>
</dbReference>
<feature type="transmembrane region" description="Helical" evidence="7">
    <location>
        <begin position="150"/>
        <end position="170"/>
    </location>
</feature>
<feature type="transmembrane region" description="Helical" evidence="7">
    <location>
        <begin position="336"/>
        <end position="362"/>
    </location>
</feature>
<dbReference type="CDD" id="cd06173">
    <property type="entry name" value="MFS_MefA_like"/>
    <property type="match status" value="1"/>
</dbReference>
<comment type="caution">
    <text evidence="9">The sequence shown here is derived from an EMBL/GenBank/DDBJ whole genome shotgun (WGS) entry which is preliminary data.</text>
</comment>
<dbReference type="PROSITE" id="PS50850">
    <property type="entry name" value="MFS"/>
    <property type="match status" value="1"/>
</dbReference>
<feature type="transmembrane region" description="Helical" evidence="7">
    <location>
        <begin position="18"/>
        <end position="42"/>
    </location>
</feature>
<keyword evidence="2" id="KW-0813">Transport</keyword>
<feature type="transmembrane region" description="Helical" evidence="7">
    <location>
        <begin position="383"/>
        <end position="401"/>
    </location>
</feature>
<evidence type="ECO:0000259" key="8">
    <source>
        <dbReference type="PROSITE" id="PS50850"/>
    </source>
</evidence>
<dbReference type="EMBL" id="SOAX01000001">
    <property type="protein sequence ID" value="TDT44576.1"/>
    <property type="molecule type" value="Genomic_DNA"/>
</dbReference>
<evidence type="ECO:0000256" key="5">
    <source>
        <dbReference type="ARBA" id="ARBA00022989"/>
    </source>
</evidence>
<evidence type="ECO:0000256" key="2">
    <source>
        <dbReference type="ARBA" id="ARBA00022448"/>
    </source>
</evidence>
<evidence type="ECO:0000313" key="10">
    <source>
        <dbReference type="Proteomes" id="UP000295830"/>
    </source>
</evidence>
<dbReference type="SUPFAM" id="SSF69593">
    <property type="entry name" value="Glycerol-3-phosphate (1)-acyltransferase"/>
    <property type="match status" value="1"/>
</dbReference>
<gene>
    <name evidence="9" type="ORF">DES49_0688</name>
</gene>
<evidence type="ECO:0000256" key="6">
    <source>
        <dbReference type="ARBA" id="ARBA00023136"/>
    </source>
</evidence>
<dbReference type="SMART" id="SM00563">
    <property type="entry name" value="PlsC"/>
    <property type="match status" value="1"/>
</dbReference>
<sequence>MATGHTGTLLRERRFAPFFWTQFLGAFNDNLFKNALIILIAFQGARWGADNQDVLINLAAGLFVLPFFLFSPVAGQLADKFEKSRLIRLIKLWEIAIMVLATAGLMLQNLWFLLAVLFLLGAQSSLFGPLKYGILPQHLKDEELVAGNGLIEMGTFLAILLGTILGGILIERADSGPLLVSGTVLLLAGLGYLTARAVPRAAPVAPDLTINWNLFSEISRTLRFTYGNRTVFLSIIGISWFWFFGAVMLAQFPAFTRNALGGNEYVGTLLLAAFSLGIGLGSILCDRMSGRRVELGLVPFGAIGISIFAIDLFFATPGSVEQDALMGPVAFMATDHAWRLIIDIVLLGAFGGFYIVPLYALVQQRSEPSHRSRIIAGNNVLNSLAMVLAAGFAILLLGWAGLSIAELFLVLGLINVAVAVYIFTLVPEFLMRFLIWILVNTIYRLRAEGLDHIPEEGPAVLVCNHVSYVDALIVAGSVRRPVRFVMYHRIFNIPVLSFIFRTGKAIPIAPAKEDPEMLERAYERIDEALAEGHLVCLFPEGALTSDGQMGEFRRGVERIVRRRPVPVVPLGLGGLWGSLFSRHGGRAILKLPRRFWSRIRLTAGAPLAPEAASPEALQARVAELRGDNP</sequence>
<comment type="subcellular location">
    <subcellularLocation>
        <location evidence="1">Cell membrane</location>
        <topology evidence="1">Multi-pass membrane protein</topology>
    </subcellularLocation>
</comment>
<feature type="transmembrane region" description="Helical" evidence="7">
    <location>
        <begin position="265"/>
        <end position="285"/>
    </location>
</feature>
<dbReference type="Pfam" id="PF01553">
    <property type="entry name" value="Acyltransferase"/>
    <property type="match status" value="1"/>
</dbReference>
<dbReference type="Gene3D" id="1.20.1250.20">
    <property type="entry name" value="MFS general substrate transporter like domains"/>
    <property type="match status" value="1"/>
</dbReference>
<dbReference type="SUPFAM" id="SSF103473">
    <property type="entry name" value="MFS general substrate transporter"/>
    <property type="match status" value="1"/>
</dbReference>
<dbReference type="Pfam" id="PF07690">
    <property type="entry name" value="MFS_1"/>
    <property type="match status" value="1"/>
</dbReference>
<dbReference type="PANTHER" id="PTHR43266">
    <property type="entry name" value="MACROLIDE-EFFLUX PROTEIN"/>
    <property type="match status" value="1"/>
</dbReference>
<feature type="transmembrane region" description="Helical" evidence="7">
    <location>
        <begin position="176"/>
        <end position="195"/>
    </location>
</feature>
<evidence type="ECO:0000256" key="7">
    <source>
        <dbReference type="SAM" id="Phobius"/>
    </source>
</evidence>
<organism evidence="9 10">
    <name type="scientific">Halospina denitrificans</name>
    <dbReference type="NCBI Taxonomy" id="332522"/>
    <lineage>
        <taxon>Bacteria</taxon>
        <taxon>Pseudomonadati</taxon>
        <taxon>Pseudomonadota</taxon>
        <taxon>Gammaproteobacteria</taxon>
        <taxon>Halospina</taxon>
    </lineage>
</organism>
<dbReference type="RefSeq" id="WP_133734947.1">
    <property type="nucleotide sequence ID" value="NZ_SOAX01000001.1"/>
</dbReference>
<evidence type="ECO:0000256" key="4">
    <source>
        <dbReference type="ARBA" id="ARBA00022692"/>
    </source>
</evidence>
<dbReference type="InterPro" id="IPR011701">
    <property type="entry name" value="MFS"/>
</dbReference>
<feature type="transmembrane region" description="Helical" evidence="7">
    <location>
        <begin position="54"/>
        <end position="74"/>
    </location>
</feature>
<keyword evidence="3" id="KW-1003">Cell membrane</keyword>
<proteinExistence type="predicted"/>
<dbReference type="AlphaFoldDB" id="A0A4R7K269"/>
<reference evidence="9 10" key="1">
    <citation type="submission" date="2019-03" db="EMBL/GenBank/DDBJ databases">
        <title>Genomic Encyclopedia of Type Strains, Phase IV (KMG-IV): sequencing the most valuable type-strain genomes for metagenomic binning, comparative biology and taxonomic classification.</title>
        <authorList>
            <person name="Goeker M."/>
        </authorList>
    </citation>
    <scope>NUCLEOTIDE SEQUENCE [LARGE SCALE GENOMIC DNA]</scope>
    <source>
        <strain evidence="9 10">DSM 15505</strain>
    </source>
</reference>
<name>A0A4R7K269_9GAMM</name>
<protein>
    <recommendedName>
        <fullName evidence="8">Major facilitator superfamily (MFS) profile domain-containing protein</fullName>
    </recommendedName>
</protein>
<evidence type="ECO:0000256" key="3">
    <source>
        <dbReference type="ARBA" id="ARBA00022475"/>
    </source>
</evidence>
<dbReference type="PANTHER" id="PTHR43266:SF2">
    <property type="entry name" value="MAJOR FACILITATOR SUPERFAMILY (MFS) PROFILE DOMAIN-CONTAINING PROTEIN"/>
    <property type="match status" value="1"/>
</dbReference>
<dbReference type="CDD" id="cd07989">
    <property type="entry name" value="LPLAT_AGPAT-like"/>
    <property type="match status" value="1"/>
</dbReference>
<keyword evidence="5 7" id="KW-1133">Transmembrane helix</keyword>
<dbReference type="InterPro" id="IPR036259">
    <property type="entry name" value="MFS_trans_sf"/>
</dbReference>
<accession>A0A4R7K269</accession>